<evidence type="ECO:0000313" key="3">
    <source>
        <dbReference type="EMBL" id="KAF5771572.1"/>
    </source>
</evidence>
<gene>
    <name evidence="4" type="ORF">HannXRQ_Chr13g0386581</name>
    <name evidence="3" type="ORF">HanXRQr2_Chr13g0566511</name>
</gene>
<evidence type="ECO:0000313" key="5">
    <source>
        <dbReference type="Proteomes" id="UP000215914"/>
    </source>
</evidence>
<dbReference type="AlphaFoldDB" id="A0A251SNE4"/>
<feature type="signal peptide" evidence="2">
    <location>
        <begin position="1"/>
        <end position="31"/>
    </location>
</feature>
<reference evidence="3 5" key="1">
    <citation type="journal article" date="2017" name="Nature">
        <title>The sunflower genome provides insights into oil metabolism, flowering and Asterid evolution.</title>
        <authorList>
            <person name="Badouin H."/>
            <person name="Gouzy J."/>
            <person name="Grassa C.J."/>
            <person name="Murat F."/>
            <person name="Staton S.E."/>
            <person name="Cottret L."/>
            <person name="Lelandais-Briere C."/>
            <person name="Owens G.L."/>
            <person name="Carrere S."/>
            <person name="Mayjonade B."/>
            <person name="Legrand L."/>
            <person name="Gill N."/>
            <person name="Kane N.C."/>
            <person name="Bowers J.E."/>
            <person name="Hubner S."/>
            <person name="Bellec A."/>
            <person name="Berard A."/>
            <person name="Berges H."/>
            <person name="Blanchet N."/>
            <person name="Boniface M.C."/>
            <person name="Brunel D."/>
            <person name="Catrice O."/>
            <person name="Chaidir N."/>
            <person name="Claudel C."/>
            <person name="Donnadieu C."/>
            <person name="Faraut T."/>
            <person name="Fievet G."/>
            <person name="Helmstetter N."/>
            <person name="King M."/>
            <person name="Knapp S.J."/>
            <person name="Lai Z."/>
            <person name="Le Paslier M.C."/>
            <person name="Lippi Y."/>
            <person name="Lorenzon L."/>
            <person name="Mandel J.R."/>
            <person name="Marage G."/>
            <person name="Marchand G."/>
            <person name="Marquand E."/>
            <person name="Bret-Mestries E."/>
            <person name="Morien E."/>
            <person name="Nambeesan S."/>
            <person name="Nguyen T."/>
            <person name="Pegot-Espagnet P."/>
            <person name="Pouilly N."/>
            <person name="Raftis F."/>
            <person name="Sallet E."/>
            <person name="Schiex T."/>
            <person name="Thomas J."/>
            <person name="Vandecasteele C."/>
            <person name="Vares D."/>
            <person name="Vear F."/>
            <person name="Vautrin S."/>
            <person name="Crespi M."/>
            <person name="Mangin B."/>
            <person name="Burke J.M."/>
            <person name="Salse J."/>
            <person name="Munos S."/>
            <person name="Vincourt P."/>
            <person name="Rieseberg L.H."/>
            <person name="Langlade N.B."/>
        </authorList>
    </citation>
    <scope>NUCLEOTIDE SEQUENCE [LARGE SCALE GENOMIC DNA]</scope>
    <source>
        <strain evidence="5">cv. SF193</strain>
        <tissue evidence="3">Leaves</tissue>
    </source>
</reference>
<protein>
    <submittedName>
        <fullName evidence="4">Uncharacterized protein</fullName>
    </submittedName>
</protein>
<sequence>MASILKGRLALALIMLIVASSTLDTISLADARTSYKRARQLTNNCEDGPGQSDYPGCVGGGEDDGSQRPGPGIPSPLPGSSLCKKGCCGTTIKGRCKCCK</sequence>
<feature type="region of interest" description="Disordered" evidence="1">
    <location>
        <begin position="42"/>
        <end position="78"/>
    </location>
</feature>
<organism evidence="4 5">
    <name type="scientific">Helianthus annuus</name>
    <name type="common">Common sunflower</name>
    <dbReference type="NCBI Taxonomy" id="4232"/>
    <lineage>
        <taxon>Eukaryota</taxon>
        <taxon>Viridiplantae</taxon>
        <taxon>Streptophyta</taxon>
        <taxon>Embryophyta</taxon>
        <taxon>Tracheophyta</taxon>
        <taxon>Spermatophyta</taxon>
        <taxon>Magnoliopsida</taxon>
        <taxon>eudicotyledons</taxon>
        <taxon>Gunneridae</taxon>
        <taxon>Pentapetalae</taxon>
        <taxon>asterids</taxon>
        <taxon>campanulids</taxon>
        <taxon>Asterales</taxon>
        <taxon>Asteraceae</taxon>
        <taxon>Asteroideae</taxon>
        <taxon>Heliantheae alliance</taxon>
        <taxon>Heliantheae</taxon>
        <taxon>Helianthus</taxon>
    </lineage>
</organism>
<reference evidence="3" key="3">
    <citation type="submission" date="2020-06" db="EMBL/GenBank/DDBJ databases">
        <title>Helianthus annuus Genome sequencing and assembly Release 2.</title>
        <authorList>
            <person name="Gouzy J."/>
            <person name="Langlade N."/>
            <person name="Munos S."/>
        </authorList>
    </citation>
    <scope>NUCLEOTIDE SEQUENCE</scope>
    <source>
        <tissue evidence="3">Leaves</tissue>
    </source>
</reference>
<evidence type="ECO:0000313" key="4">
    <source>
        <dbReference type="EMBL" id="OTG00043.1"/>
    </source>
</evidence>
<proteinExistence type="predicted"/>
<name>A0A251SNE4_HELAN</name>
<dbReference type="EMBL" id="CM007902">
    <property type="protein sequence ID" value="OTG00043.1"/>
    <property type="molecule type" value="Genomic_DNA"/>
</dbReference>
<dbReference type="InParanoid" id="A0A251SNE4"/>
<dbReference type="EMBL" id="MNCJ02000328">
    <property type="protein sequence ID" value="KAF5771572.1"/>
    <property type="molecule type" value="Genomic_DNA"/>
</dbReference>
<evidence type="ECO:0000256" key="2">
    <source>
        <dbReference type="SAM" id="SignalP"/>
    </source>
</evidence>
<evidence type="ECO:0000256" key="1">
    <source>
        <dbReference type="SAM" id="MobiDB-lite"/>
    </source>
</evidence>
<keyword evidence="2" id="KW-0732">Signal</keyword>
<feature type="chain" id="PRO_5041123400" evidence="2">
    <location>
        <begin position="32"/>
        <end position="100"/>
    </location>
</feature>
<reference evidence="4" key="2">
    <citation type="submission" date="2017-02" db="EMBL/GenBank/DDBJ databases">
        <title>Sunflower complete genome.</title>
        <authorList>
            <person name="Langlade N."/>
            <person name="Munos S."/>
        </authorList>
    </citation>
    <scope>NUCLEOTIDE SEQUENCE [LARGE SCALE GENOMIC DNA]</scope>
    <source>
        <tissue evidence="4">Leaves</tissue>
    </source>
</reference>
<accession>A0A251SNE4</accession>
<dbReference type="Proteomes" id="UP000215914">
    <property type="component" value="Chromosome 13"/>
</dbReference>
<dbReference type="Gramene" id="mRNA:HanXRQr2_Chr13g0566511">
    <property type="protein sequence ID" value="mRNA:HanXRQr2_Chr13g0566511"/>
    <property type="gene ID" value="HanXRQr2_Chr13g0566511"/>
</dbReference>
<keyword evidence="5" id="KW-1185">Reference proteome</keyword>